<keyword evidence="7" id="KW-1185">Reference proteome</keyword>
<keyword evidence="1 4" id="KW-0245">EGF-like domain</keyword>
<dbReference type="SUPFAM" id="SSF57196">
    <property type="entry name" value="EGF/Laminin"/>
    <property type="match status" value="1"/>
</dbReference>
<dbReference type="PANTHER" id="PTHR11219">
    <property type="entry name" value="TENEURIN AND N-ACETYLGLUCOSAMINE-1-PHOSPHODIESTER ALPHA-N-ACETYLGLUCOSAMINIDASE"/>
    <property type="match status" value="1"/>
</dbReference>
<dbReference type="PROSITE" id="PS00022">
    <property type="entry name" value="EGF_1"/>
    <property type="match status" value="1"/>
</dbReference>
<evidence type="ECO:0000313" key="7">
    <source>
        <dbReference type="Proteomes" id="UP000792457"/>
    </source>
</evidence>
<reference evidence="6" key="2">
    <citation type="submission" date="2017-10" db="EMBL/GenBank/DDBJ databases">
        <title>Ladona fulva Genome sequencing and assembly.</title>
        <authorList>
            <person name="Murali S."/>
            <person name="Richards S."/>
            <person name="Bandaranaike D."/>
            <person name="Bellair M."/>
            <person name="Blankenburg K."/>
            <person name="Chao H."/>
            <person name="Dinh H."/>
            <person name="Doddapaneni H."/>
            <person name="Dugan-Rocha S."/>
            <person name="Elkadiri S."/>
            <person name="Gnanaolivu R."/>
            <person name="Hernandez B."/>
            <person name="Skinner E."/>
            <person name="Javaid M."/>
            <person name="Lee S."/>
            <person name="Li M."/>
            <person name="Ming W."/>
            <person name="Munidasa M."/>
            <person name="Muniz J."/>
            <person name="Nguyen L."/>
            <person name="Hughes D."/>
            <person name="Osuji N."/>
            <person name="Pu L.-L."/>
            <person name="Puazo M."/>
            <person name="Qu C."/>
            <person name="Quiroz J."/>
            <person name="Raj R."/>
            <person name="Weissenberger G."/>
            <person name="Xin Y."/>
            <person name="Zou X."/>
            <person name="Han Y."/>
            <person name="Worley K."/>
            <person name="Muzny D."/>
            <person name="Gibbs R."/>
        </authorList>
    </citation>
    <scope>NUCLEOTIDE SEQUENCE</scope>
    <source>
        <strain evidence="6">Sampled in the wild</strain>
    </source>
</reference>
<comment type="caution">
    <text evidence="6">The sequence shown here is derived from an EMBL/GenBank/DDBJ whole genome shotgun (WGS) entry which is preliminary data.</text>
</comment>
<dbReference type="PROSITE" id="PS50026">
    <property type="entry name" value="EGF_3"/>
    <property type="match status" value="1"/>
</dbReference>
<dbReference type="InterPro" id="IPR051216">
    <property type="entry name" value="Teneurin"/>
</dbReference>
<dbReference type="GO" id="GO:0008045">
    <property type="term" value="P:motor neuron axon guidance"/>
    <property type="evidence" value="ECO:0007669"/>
    <property type="project" value="TreeGrafter"/>
</dbReference>
<keyword evidence="2" id="KW-0677">Repeat</keyword>
<evidence type="ECO:0000259" key="5">
    <source>
        <dbReference type="PROSITE" id="PS50026"/>
    </source>
</evidence>
<evidence type="ECO:0000256" key="4">
    <source>
        <dbReference type="PROSITE-ProRule" id="PRU00076"/>
    </source>
</evidence>
<evidence type="ECO:0000256" key="1">
    <source>
        <dbReference type="ARBA" id="ARBA00022536"/>
    </source>
</evidence>
<feature type="domain" description="EGF-like" evidence="5">
    <location>
        <begin position="18"/>
        <end position="53"/>
    </location>
</feature>
<accession>A0A8K0P608</accession>
<feature type="non-terminal residue" evidence="6">
    <location>
        <position position="68"/>
    </location>
</feature>
<dbReference type="Pfam" id="PF23106">
    <property type="entry name" value="EGF_Teneurin"/>
    <property type="match status" value="1"/>
</dbReference>
<keyword evidence="3 4" id="KW-1015">Disulfide bond</keyword>
<dbReference type="InterPro" id="IPR000742">
    <property type="entry name" value="EGF"/>
</dbReference>
<protein>
    <recommendedName>
        <fullName evidence="5">EGF-like domain-containing protein</fullName>
    </recommendedName>
</protein>
<name>A0A8K0P608_LADFU</name>
<evidence type="ECO:0000256" key="3">
    <source>
        <dbReference type="ARBA" id="ARBA00023157"/>
    </source>
</evidence>
<organism evidence="6 7">
    <name type="scientific">Ladona fulva</name>
    <name type="common">Scarce chaser dragonfly</name>
    <name type="synonym">Libellula fulva</name>
    <dbReference type="NCBI Taxonomy" id="123851"/>
    <lineage>
        <taxon>Eukaryota</taxon>
        <taxon>Metazoa</taxon>
        <taxon>Ecdysozoa</taxon>
        <taxon>Arthropoda</taxon>
        <taxon>Hexapoda</taxon>
        <taxon>Insecta</taxon>
        <taxon>Pterygota</taxon>
        <taxon>Palaeoptera</taxon>
        <taxon>Odonata</taxon>
        <taxon>Epiprocta</taxon>
        <taxon>Anisoptera</taxon>
        <taxon>Libelluloidea</taxon>
        <taxon>Libellulidae</taxon>
        <taxon>Ladona</taxon>
    </lineage>
</organism>
<dbReference type="OrthoDB" id="442731at2759"/>
<dbReference type="PROSITE" id="PS01186">
    <property type="entry name" value="EGF_2"/>
    <property type="match status" value="1"/>
</dbReference>
<comment type="caution">
    <text evidence="4">Lacks conserved residue(s) required for the propagation of feature annotation.</text>
</comment>
<feature type="disulfide bond" evidence="4">
    <location>
        <begin position="22"/>
        <end position="32"/>
    </location>
</feature>
<dbReference type="EMBL" id="KZ308804">
    <property type="protein sequence ID" value="KAG8234382.1"/>
    <property type="molecule type" value="Genomic_DNA"/>
</dbReference>
<gene>
    <name evidence="6" type="ORF">J437_LFUL015146</name>
</gene>
<sequence>MPSASLVPKWASGNLTEKHPGCKDGCSRHGSCAVEDGEYKCVCAEGWAGADCSIRLELECADETDNDG</sequence>
<evidence type="ECO:0000313" key="6">
    <source>
        <dbReference type="EMBL" id="KAG8234382.1"/>
    </source>
</evidence>
<dbReference type="AlphaFoldDB" id="A0A8K0P608"/>
<reference evidence="6" key="1">
    <citation type="submission" date="2013-04" db="EMBL/GenBank/DDBJ databases">
        <authorList>
            <person name="Qu J."/>
            <person name="Murali S.C."/>
            <person name="Bandaranaike D."/>
            <person name="Bellair M."/>
            <person name="Blankenburg K."/>
            <person name="Chao H."/>
            <person name="Dinh H."/>
            <person name="Doddapaneni H."/>
            <person name="Downs B."/>
            <person name="Dugan-Rocha S."/>
            <person name="Elkadiri S."/>
            <person name="Gnanaolivu R.D."/>
            <person name="Hernandez B."/>
            <person name="Javaid M."/>
            <person name="Jayaseelan J.C."/>
            <person name="Lee S."/>
            <person name="Li M."/>
            <person name="Ming W."/>
            <person name="Munidasa M."/>
            <person name="Muniz J."/>
            <person name="Nguyen L."/>
            <person name="Ongeri F."/>
            <person name="Osuji N."/>
            <person name="Pu L.-L."/>
            <person name="Puazo M."/>
            <person name="Qu C."/>
            <person name="Quiroz J."/>
            <person name="Raj R."/>
            <person name="Weissenberger G."/>
            <person name="Xin Y."/>
            <person name="Zou X."/>
            <person name="Han Y."/>
            <person name="Richards S."/>
            <person name="Worley K."/>
            <person name="Muzny D."/>
            <person name="Gibbs R."/>
        </authorList>
    </citation>
    <scope>NUCLEOTIDE SEQUENCE</scope>
    <source>
        <strain evidence="6">Sampled in the wild</strain>
    </source>
</reference>
<dbReference type="Proteomes" id="UP000792457">
    <property type="component" value="Unassembled WGS sequence"/>
</dbReference>
<evidence type="ECO:0000256" key="2">
    <source>
        <dbReference type="ARBA" id="ARBA00022737"/>
    </source>
</evidence>
<dbReference type="PANTHER" id="PTHR11219:SF69">
    <property type="entry name" value="TENEURIN-A"/>
    <property type="match status" value="1"/>
</dbReference>
<proteinExistence type="predicted"/>
<feature type="disulfide bond" evidence="4">
    <location>
        <begin position="43"/>
        <end position="52"/>
    </location>
</feature>
<dbReference type="Gene3D" id="2.60.120.260">
    <property type="entry name" value="Galactose-binding domain-like"/>
    <property type="match status" value="1"/>
</dbReference>